<dbReference type="EMBL" id="CAMPGE010001484">
    <property type="protein sequence ID" value="CAI2360276.1"/>
    <property type="molecule type" value="Genomic_DNA"/>
</dbReference>
<dbReference type="InterPro" id="IPR015943">
    <property type="entry name" value="WD40/YVTN_repeat-like_dom_sf"/>
</dbReference>
<evidence type="ECO:0000313" key="9">
    <source>
        <dbReference type="Proteomes" id="UP001295684"/>
    </source>
</evidence>
<feature type="repeat" description="WD" evidence="6">
    <location>
        <begin position="158"/>
        <end position="199"/>
    </location>
</feature>
<dbReference type="SUPFAM" id="SSF50978">
    <property type="entry name" value="WD40 repeat-like"/>
    <property type="match status" value="1"/>
</dbReference>
<dbReference type="Proteomes" id="UP001295684">
    <property type="component" value="Unassembled WGS sequence"/>
</dbReference>
<keyword evidence="2" id="KW-0963">Cytoplasm</keyword>
<dbReference type="PROSITE" id="PS50082">
    <property type="entry name" value="WD_REPEATS_2"/>
    <property type="match status" value="2"/>
</dbReference>
<feature type="domain" description="Katanin p80 subunit C-terminal" evidence="7">
    <location>
        <begin position="457"/>
        <end position="594"/>
    </location>
</feature>
<dbReference type="CDD" id="cd00200">
    <property type="entry name" value="WD40"/>
    <property type="match status" value="1"/>
</dbReference>
<reference evidence="8" key="1">
    <citation type="submission" date="2023-07" db="EMBL/GenBank/DDBJ databases">
        <authorList>
            <consortium name="AG Swart"/>
            <person name="Singh M."/>
            <person name="Singh A."/>
            <person name="Seah K."/>
            <person name="Emmerich C."/>
        </authorList>
    </citation>
    <scope>NUCLEOTIDE SEQUENCE</scope>
    <source>
        <strain evidence="8">DP1</strain>
    </source>
</reference>
<dbReference type="AlphaFoldDB" id="A0AAD1U1G4"/>
<dbReference type="PANTHER" id="PTHR19845:SF0">
    <property type="entry name" value="KATANIN P80 WD40 REPEAT-CONTAINING SUBUNIT B1"/>
    <property type="match status" value="1"/>
</dbReference>
<sequence>MSHYEYGDAEESFDDSQNEIHRKKFVGVKEYQGAGSKFYCAAIAPRRGYTLLGDDDTITLWNFTDNEPLEYNSTLTSEACVCDFTKDEKYGIVGSKKGTVILWNYDSNKTIAVLKGHMNRVSAIGVPSDPDCKYLASGSCDTNIKLWDLRKRKAVRTFKGHEDKITGIDISPDTQYLASSSLDGTVKIWDIVADKIMKTFPASTVLGVKAIKFNPTQYCVAASCGDRRIRYYDLNTLELISASAKDTQSCSNICFKEDGSCLYASNTDNMKIYDLEANKILDIIMKSHRKNLDLKYNDSHIMIADQTSKSVIVSSVDESLLNYSADVKISKSVSHSKGSAVENSFSTKNRSNVSYQTPYKDRSHDTAHFGKKFKRQGSVIRNKKSVLANSGMSFMRQDSYTKPTDNAPYTNNSYDISEFDNLTPKPQREVISAFHPASPPTINAVDTREIVNKITNNHSKVLQLMKNRKSQLWNLQQFWASGNSLRTLQTLLRCNDTSLMKDFFEYTFAKNKNLECVTLDCALIVIKLLRLLVCKPHAEFHECARTSFRNFFKHMKPIISDLKLSQISTMVDIAREERVEKCDRLLVELRDLHSSDESELLYVDNIVIKSEINELLRKII</sequence>
<dbReference type="Pfam" id="PF13925">
    <property type="entry name" value="Katanin_con80"/>
    <property type="match status" value="1"/>
</dbReference>
<feature type="repeat" description="WD" evidence="6">
    <location>
        <begin position="114"/>
        <end position="157"/>
    </location>
</feature>
<dbReference type="GO" id="GO:0007019">
    <property type="term" value="P:microtubule depolymerization"/>
    <property type="evidence" value="ECO:0007669"/>
    <property type="project" value="TreeGrafter"/>
</dbReference>
<comment type="subcellular location">
    <subcellularLocation>
        <location evidence="1">Cytoplasm</location>
        <location evidence="1">Cytoskeleton</location>
    </subcellularLocation>
</comment>
<dbReference type="SMART" id="SM00320">
    <property type="entry name" value="WD40"/>
    <property type="match status" value="6"/>
</dbReference>
<dbReference type="GO" id="GO:0008017">
    <property type="term" value="F:microtubule binding"/>
    <property type="evidence" value="ECO:0007669"/>
    <property type="project" value="InterPro"/>
</dbReference>
<gene>
    <name evidence="8" type="ORF">ECRASSUSDP1_LOCUS1576</name>
</gene>
<evidence type="ECO:0000259" key="7">
    <source>
        <dbReference type="Pfam" id="PF13925"/>
    </source>
</evidence>
<organism evidence="8 9">
    <name type="scientific">Euplotes crassus</name>
    <dbReference type="NCBI Taxonomy" id="5936"/>
    <lineage>
        <taxon>Eukaryota</taxon>
        <taxon>Sar</taxon>
        <taxon>Alveolata</taxon>
        <taxon>Ciliophora</taxon>
        <taxon>Intramacronucleata</taxon>
        <taxon>Spirotrichea</taxon>
        <taxon>Hypotrichia</taxon>
        <taxon>Euplotida</taxon>
        <taxon>Euplotidae</taxon>
        <taxon>Moneuplotes</taxon>
    </lineage>
</organism>
<dbReference type="InterPro" id="IPR020472">
    <property type="entry name" value="WD40_PAC1"/>
</dbReference>
<keyword evidence="4" id="KW-0677">Repeat</keyword>
<keyword evidence="3 6" id="KW-0853">WD repeat</keyword>
<evidence type="ECO:0000256" key="3">
    <source>
        <dbReference type="ARBA" id="ARBA00022574"/>
    </source>
</evidence>
<evidence type="ECO:0000313" key="8">
    <source>
        <dbReference type="EMBL" id="CAI2360276.1"/>
    </source>
</evidence>
<evidence type="ECO:0000256" key="6">
    <source>
        <dbReference type="PROSITE-ProRule" id="PRU00221"/>
    </source>
</evidence>
<dbReference type="InterPro" id="IPR036322">
    <property type="entry name" value="WD40_repeat_dom_sf"/>
</dbReference>
<dbReference type="PRINTS" id="PR00320">
    <property type="entry name" value="GPROTEINBRPT"/>
</dbReference>
<protein>
    <recommendedName>
        <fullName evidence="7">Katanin p80 subunit C-terminal domain-containing protein</fullName>
    </recommendedName>
</protein>
<dbReference type="PANTHER" id="PTHR19845">
    <property type="entry name" value="KATANIN P80 SUBUNIT"/>
    <property type="match status" value="1"/>
</dbReference>
<keyword evidence="9" id="KW-1185">Reference proteome</keyword>
<evidence type="ECO:0000256" key="5">
    <source>
        <dbReference type="ARBA" id="ARBA00023212"/>
    </source>
</evidence>
<dbReference type="Pfam" id="PF00400">
    <property type="entry name" value="WD40"/>
    <property type="match status" value="3"/>
</dbReference>
<dbReference type="PROSITE" id="PS00678">
    <property type="entry name" value="WD_REPEATS_1"/>
    <property type="match status" value="2"/>
</dbReference>
<name>A0AAD1U1G4_EUPCR</name>
<comment type="caution">
    <text evidence="8">The sequence shown here is derived from an EMBL/GenBank/DDBJ whole genome shotgun (WGS) entry which is preliminary data.</text>
</comment>
<dbReference type="InterPro" id="IPR001680">
    <property type="entry name" value="WD40_rpt"/>
</dbReference>
<dbReference type="InterPro" id="IPR028021">
    <property type="entry name" value="Katanin_C-terminal"/>
</dbReference>
<accession>A0AAD1U1G4</accession>
<evidence type="ECO:0000256" key="4">
    <source>
        <dbReference type="ARBA" id="ARBA00022737"/>
    </source>
</evidence>
<proteinExistence type="predicted"/>
<dbReference type="InterPro" id="IPR019775">
    <property type="entry name" value="WD40_repeat_CS"/>
</dbReference>
<keyword evidence="5" id="KW-0206">Cytoskeleton</keyword>
<evidence type="ECO:0000256" key="2">
    <source>
        <dbReference type="ARBA" id="ARBA00022490"/>
    </source>
</evidence>
<dbReference type="Gene3D" id="2.130.10.10">
    <property type="entry name" value="YVTN repeat-like/Quinoprotein amine dehydrogenase"/>
    <property type="match status" value="1"/>
</dbReference>
<dbReference type="PROSITE" id="PS50294">
    <property type="entry name" value="WD_REPEATS_REGION"/>
    <property type="match status" value="2"/>
</dbReference>
<dbReference type="GO" id="GO:0008352">
    <property type="term" value="C:katanin complex"/>
    <property type="evidence" value="ECO:0007669"/>
    <property type="project" value="TreeGrafter"/>
</dbReference>
<evidence type="ECO:0000256" key="1">
    <source>
        <dbReference type="ARBA" id="ARBA00004245"/>
    </source>
</evidence>